<feature type="region of interest" description="Disordered" evidence="1">
    <location>
        <begin position="31"/>
        <end position="60"/>
    </location>
</feature>
<dbReference type="Pfam" id="PF19287">
    <property type="entry name" value="DUF5910"/>
    <property type="match status" value="1"/>
</dbReference>
<name>A0A9W4S675_9PEZI</name>
<dbReference type="AlphaFoldDB" id="A0A9W4S675"/>
<evidence type="ECO:0000256" key="2">
    <source>
        <dbReference type="SAM" id="SignalP"/>
    </source>
</evidence>
<proteinExistence type="predicted"/>
<dbReference type="EMBL" id="CAMGZC010001561">
    <property type="protein sequence ID" value="CAI0653152.1"/>
    <property type="molecule type" value="Genomic_DNA"/>
</dbReference>
<dbReference type="InterPro" id="IPR045564">
    <property type="entry name" value="DUF5910"/>
</dbReference>
<dbReference type="Proteomes" id="UP001152533">
    <property type="component" value="Unassembled WGS sequence"/>
</dbReference>
<keyword evidence="4" id="KW-1185">Reference proteome</keyword>
<feature type="compositionally biased region" description="Polar residues" evidence="1">
    <location>
        <begin position="34"/>
        <end position="43"/>
    </location>
</feature>
<accession>A0A9W4S675</accession>
<evidence type="ECO:0000313" key="4">
    <source>
        <dbReference type="Proteomes" id="UP001152533"/>
    </source>
</evidence>
<organism evidence="3 4">
    <name type="scientific">Colletotrichum noveboracense</name>
    <dbReference type="NCBI Taxonomy" id="2664923"/>
    <lineage>
        <taxon>Eukaryota</taxon>
        <taxon>Fungi</taxon>
        <taxon>Dikarya</taxon>
        <taxon>Ascomycota</taxon>
        <taxon>Pezizomycotina</taxon>
        <taxon>Sordariomycetes</taxon>
        <taxon>Hypocreomycetidae</taxon>
        <taxon>Glomerellales</taxon>
        <taxon>Glomerellaceae</taxon>
        <taxon>Colletotrichum</taxon>
        <taxon>Colletotrichum gloeosporioides species complex</taxon>
    </lineage>
</organism>
<evidence type="ECO:0000256" key="1">
    <source>
        <dbReference type="SAM" id="MobiDB-lite"/>
    </source>
</evidence>
<comment type="caution">
    <text evidence="3">The sequence shown here is derived from an EMBL/GenBank/DDBJ whole genome shotgun (WGS) entry which is preliminary data.</text>
</comment>
<feature type="chain" id="PRO_5040974068" evidence="2">
    <location>
        <begin position="23"/>
        <end position="240"/>
    </location>
</feature>
<feature type="signal peptide" evidence="2">
    <location>
        <begin position="1"/>
        <end position="22"/>
    </location>
</feature>
<reference evidence="3" key="1">
    <citation type="submission" date="2022-08" db="EMBL/GenBank/DDBJ databases">
        <authorList>
            <person name="Giroux E."/>
            <person name="Giroux E."/>
        </authorList>
    </citation>
    <scope>NUCLEOTIDE SEQUENCE</scope>
    <source>
        <strain evidence="3">H1091258</strain>
    </source>
</reference>
<gene>
    <name evidence="3" type="ORF">CGXH109_LOCUS124526</name>
</gene>
<evidence type="ECO:0000313" key="3">
    <source>
        <dbReference type="EMBL" id="CAI0653152.1"/>
    </source>
</evidence>
<protein>
    <submittedName>
        <fullName evidence="3">Uncharacterized protein</fullName>
    </submittedName>
</protein>
<keyword evidence="2" id="KW-0732">Signal</keyword>
<sequence>MMIIPGIVTILWATTLVGSVASVPLRPSQAGCCASTSRGNPASTPGGDPASGPGRKSASRLLPGRITVGYRTVHPAQARSYNTEHKLVYVPSLARGGAQIGHGVYLTPGPAQWVGNPGDWYCHITANGMAVENVVKAWIPEKTWWDIEKQYDWAYKQIFNNKKVTNAVFNRALRLSRIAKPSDSRIKFTKGAKQLLIPTFLINDSNLDFKVDCRMDWKRLPDNTVVDYRGWTKNVIGIPQ</sequence>